<reference evidence="11 12" key="1">
    <citation type="submission" date="2020-08" db="EMBL/GenBank/DDBJ databases">
        <title>Genomic Encyclopedia of Type Strains, Phase IV (KMG-IV): sequencing the most valuable type-strain genomes for metagenomic binning, comparative biology and taxonomic classification.</title>
        <authorList>
            <person name="Goeker M."/>
        </authorList>
    </citation>
    <scope>NUCLEOTIDE SEQUENCE [LARGE SCALE GENOMIC DNA]</scope>
    <source>
        <strain evidence="11 12">DSM 103725</strain>
    </source>
</reference>
<evidence type="ECO:0000313" key="11">
    <source>
        <dbReference type="EMBL" id="MBB6429120.1"/>
    </source>
</evidence>
<dbReference type="PROSITE" id="PS51257">
    <property type="entry name" value="PROKAR_LIPOPROTEIN"/>
    <property type="match status" value="1"/>
</dbReference>
<evidence type="ECO:0000259" key="10">
    <source>
        <dbReference type="PROSITE" id="PS50929"/>
    </source>
</evidence>
<evidence type="ECO:0000259" key="9">
    <source>
        <dbReference type="PROSITE" id="PS50893"/>
    </source>
</evidence>
<dbReference type="Gene3D" id="1.20.1560.10">
    <property type="entry name" value="ABC transporter type 1, transmembrane domain"/>
    <property type="match status" value="1"/>
</dbReference>
<dbReference type="PANTHER" id="PTHR43394">
    <property type="entry name" value="ATP-DEPENDENT PERMEASE MDL1, MITOCHONDRIAL"/>
    <property type="match status" value="1"/>
</dbReference>
<dbReference type="AlphaFoldDB" id="A0A7X0LJA6"/>
<feature type="domain" description="ABC transporter" evidence="9">
    <location>
        <begin position="343"/>
        <end position="577"/>
    </location>
</feature>
<dbReference type="Gene3D" id="3.40.50.300">
    <property type="entry name" value="P-loop containing nucleotide triphosphate hydrolases"/>
    <property type="match status" value="1"/>
</dbReference>
<accession>A0A7X0LJA6</accession>
<dbReference type="SUPFAM" id="SSF52540">
    <property type="entry name" value="P-loop containing nucleoside triphosphate hydrolases"/>
    <property type="match status" value="1"/>
</dbReference>
<name>A0A7X0LJA6_9BACT</name>
<dbReference type="GO" id="GO:0015421">
    <property type="term" value="F:ABC-type oligopeptide transporter activity"/>
    <property type="evidence" value="ECO:0007669"/>
    <property type="project" value="TreeGrafter"/>
</dbReference>
<evidence type="ECO:0000256" key="5">
    <source>
        <dbReference type="ARBA" id="ARBA00022840"/>
    </source>
</evidence>
<comment type="subcellular location">
    <subcellularLocation>
        <location evidence="1">Cell membrane</location>
        <topology evidence="1">Multi-pass membrane protein</topology>
    </subcellularLocation>
</comment>
<dbReference type="SUPFAM" id="SSF90123">
    <property type="entry name" value="ABC transporter transmembrane region"/>
    <property type="match status" value="1"/>
</dbReference>
<dbReference type="GO" id="GO:0005886">
    <property type="term" value="C:plasma membrane"/>
    <property type="evidence" value="ECO:0007669"/>
    <property type="project" value="UniProtKB-SubCell"/>
</dbReference>
<keyword evidence="12" id="KW-1185">Reference proteome</keyword>
<protein>
    <submittedName>
        <fullName evidence="11">ATP-binding cassette subfamily B protein</fullName>
    </submittedName>
</protein>
<keyword evidence="4" id="KW-0547">Nucleotide-binding</keyword>
<proteinExistence type="predicted"/>
<comment type="caution">
    <text evidence="11">The sequence shown here is derived from an EMBL/GenBank/DDBJ whole genome shotgun (WGS) entry which is preliminary data.</text>
</comment>
<feature type="transmembrane region" description="Helical" evidence="8">
    <location>
        <begin position="47"/>
        <end position="71"/>
    </location>
</feature>
<dbReference type="PROSITE" id="PS50893">
    <property type="entry name" value="ABC_TRANSPORTER_2"/>
    <property type="match status" value="1"/>
</dbReference>
<evidence type="ECO:0000256" key="6">
    <source>
        <dbReference type="ARBA" id="ARBA00022989"/>
    </source>
</evidence>
<gene>
    <name evidence="11" type="ORF">HNQ40_000926</name>
</gene>
<feature type="transmembrane region" description="Helical" evidence="8">
    <location>
        <begin position="151"/>
        <end position="168"/>
    </location>
</feature>
<dbReference type="GO" id="GO:0016887">
    <property type="term" value="F:ATP hydrolysis activity"/>
    <property type="evidence" value="ECO:0007669"/>
    <property type="project" value="InterPro"/>
</dbReference>
<dbReference type="InterPro" id="IPR011527">
    <property type="entry name" value="ABC1_TM_dom"/>
</dbReference>
<dbReference type="SMART" id="SM00382">
    <property type="entry name" value="AAA"/>
    <property type="match status" value="1"/>
</dbReference>
<dbReference type="Proteomes" id="UP000541810">
    <property type="component" value="Unassembled WGS sequence"/>
</dbReference>
<evidence type="ECO:0000256" key="1">
    <source>
        <dbReference type="ARBA" id="ARBA00004651"/>
    </source>
</evidence>
<dbReference type="GO" id="GO:0005524">
    <property type="term" value="F:ATP binding"/>
    <property type="evidence" value="ECO:0007669"/>
    <property type="project" value="UniProtKB-KW"/>
</dbReference>
<dbReference type="EMBL" id="JACHGY010000001">
    <property type="protein sequence ID" value="MBB6429120.1"/>
    <property type="molecule type" value="Genomic_DNA"/>
</dbReference>
<dbReference type="Pfam" id="PF00005">
    <property type="entry name" value="ABC_tran"/>
    <property type="match status" value="1"/>
</dbReference>
<dbReference type="InterPro" id="IPR039421">
    <property type="entry name" value="Type_1_exporter"/>
</dbReference>
<dbReference type="InterPro" id="IPR036640">
    <property type="entry name" value="ABC1_TM_sf"/>
</dbReference>
<dbReference type="PANTHER" id="PTHR43394:SF1">
    <property type="entry name" value="ATP-BINDING CASSETTE SUB-FAMILY B MEMBER 10, MITOCHONDRIAL"/>
    <property type="match status" value="1"/>
</dbReference>
<dbReference type="InterPro" id="IPR003439">
    <property type="entry name" value="ABC_transporter-like_ATP-bd"/>
</dbReference>
<dbReference type="CDD" id="cd03254">
    <property type="entry name" value="ABCC_Glucan_exporter_like"/>
    <property type="match status" value="1"/>
</dbReference>
<keyword evidence="7 8" id="KW-0472">Membrane</keyword>
<dbReference type="InterPro" id="IPR003593">
    <property type="entry name" value="AAA+_ATPase"/>
</dbReference>
<dbReference type="Pfam" id="PF00664">
    <property type="entry name" value="ABC_membrane"/>
    <property type="match status" value="1"/>
</dbReference>
<organism evidence="11 12">
    <name type="scientific">Algisphaera agarilytica</name>
    <dbReference type="NCBI Taxonomy" id="1385975"/>
    <lineage>
        <taxon>Bacteria</taxon>
        <taxon>Pseudomonadati</taxon>
        <taxon>Planctomycetota</taxon>
        <taxon>Phycisphaerae</taxon>
        <taxon>Phycisphaerales</taxon>
        <taxon>Phycisphaeraceae</taxon>
        <taxon>Algisphaera</taxon>
    </lineage>
</organism>
<dbReference type="CDD" id="cd18540">
    <property type="entry name" value="ABC_6TM_exporter_like"/>
    <property type="match status" value="1"/>
</dbReference>
<evidence type="ECO:0000256" key="8">
    <source>
        <dbReference type="SAM" id="Phobius"/>
    </source>
</evidence>
<evidence type="ECO:0000256" key="7">
    <source>
        <dbReference type="ARBA" id="ARBA00023136"/>
    </source>
</evidence>
<evidence type="ECO:0000313" key="12">
    <source>
        <dbReference type="Proteomes" id="UP000541810"/>
    </source>
</evidence>
<feature type="transmembrane region" description="Helical" evidence="8">
    <location>
        <begin position="228"/>
        <end position="252"/>
    </location>
</feature>
<keyword evidence="5 11" id="KW-0067">ATP-binding</keyword>
<keyword evidence="3 8" id="KW-0812">Transmembrane</keyword>
<evidence type="ECO:0000256" key="2">
    <source>
        <dbReference type="ARBA" id="ARBA00022448"/>
    </source>
</evidence>
<keyword evidence="2" id="KW-0813">Transport</keyword>
<sequence length="590" mass="65088">MFGRPYLKLFAALAVVAVLVAACEVTMPLLVGAVIDHVTQHGVDSTLWPYAAGFAVLSVVFAGLIFGFIALAGKLSIAICYDIREGSFRHLQELHFGYFDQRPVGWLMARLTSDCNLLSRIMGWSLLDVVWGVCMLAGISVAMLILNWKLALLVLAVVPPLVLVARWFQWRLLGASRKVRKANSHLTAGFNESIQGVRTTKSLVREERNLEEFQQLTDAMYLDSMRNAVYTAAFWPVLLTLCSAATGVVLWYGGLNVLEGTLTVGQLVMFIGLATQFSNPIQEMSRTVTMILSAQASAERIQQVLEVEPAIQDSEEVSRRIETNLDVDSGTADDGLRSTIREVSFQDVEFAYTSDEPILRGCSLTAKAGQTIALVGPTGGGKSTIVSLLCRFYEPQQGDILLDGTEYRDRSLAWYQSQLGIVLQVPQLFNDTIRENIRYGNLDASDEQVVEAAQWVNAHGFIEGLAEGYGTKVGEGGNQLSTGQKQLIALARAVLSDPQVFVMDEATSSVDTETEGLIQAALDRVMEGRIAFVIAHRLSTIKNADQILFIDQGQIVEQGTHQELIARRECYFELYTNQFTEEHEVQVLRS</sequence>
<dbReference type="InterPro" id="IPR027417">
    <property type="entry name" value="P-loop_NTPase"/>
</dbReference>
<feature type="domain" description="ABC transmembrane type-1" evidence="10">
    <location>
        <begin position="11"/>
        <end position="293"/>
    </location>
</feature>
<dbReference type="PROSITE" id="PS50929">
    <property type="entry name" value="ABC_TM1F"/>
    <property type="match status" value="1"/>
</dbReference>
<keyword evidence="6 8" id="KW-1133">Transmembrane helix</keyword>
<dbReference type="FunFam" id="3.40.50.300:FF:000287">
    <property type="entry name" value="Multidrug ABC transporter ATP-binding protein"/>
    <property type="match status" value="1"/>
</dbReference>
<evidence type="ECO:0000256" key="3">
    <source>
        <dbReference type="ARBA" id="ARBA00022692"/>
    </source>
</evidence>
<dbReference type="RefSeq" id="WP_221435377.1">
    <property type="nucleotide sequence ID" value="NZ_JACHGY010000001.1"/>
</dbReference>
<evidence type="ECO:0000256" key="4">
    <source>
        <dbReference type="ARBA" id="ARBA00022741"/>
    </source>
</evidence>
<feature type="transmembrane region" description="Helical" evidence="8">
    <location>
        <begin position="126"/>
        <end position="145"/>
    </location>
</feature>